<feature type="active site" description="Proton donor" evidence="6">
    <location>
        <position position="341"/>
    </location>
</feature>
<proteinExistence type="inferred from homology"/>
<gene>
    <name evidence="9" type="ORF">BM477_04930</name>
</gene>
<dbReference type="EC" id="3.2.1.52" evidence="3"/>
<evidence type="ECO:0000259" key="7">
    <source>
        <dbReference type="Pfam" id="PF00728"/>
    </source>
</evidence>
<keyword evidence="5" id="KW-0326">Glycosidase</keyword>
<dbReference type="PRINTS" id="PR00738">
    <property type="entry name" value="GLHYDRLASE20"/>
</dbReference>
<dbReference type="RefSeq" id="WP_075361564.1">
    <property type="nucleotide sequence ID" value="NZ_MPDM01000004.1"/>
</dbReference>
<dbReference type="GO" id="GO:0016020">
    <property type="term" value="C:membrane"/>
    <property type="evidence" value="ECO:0007669"/>
    <property type="project" value="TreeGrafter"/>
</dbReference>
<feature type="domain" description="Beta-hexosaminidase bacterial type N-terminal" evidence="8">
    <location>
        <begin position="65"/>
        <end position="124"/>
    </location>
</feature>
<dbReference type="AlphaFoldDB" id="A0A1Q5PPJ7"/>
<comment type="caution">
    <text evidence="9">The sequence shown here is derived from an EMBL/GenBank/DDBJ whole genome shotgun (WGS) entry which is preliminary data.</text>
</comment>
<reference evidence="10" key="1">
    <citation type="submission" date="2016-11" db="EMBL/GenBank/DDBJ databases">
        <title>Actinomyces gypaetusis sp. nov. isolated from Gypaetus barbatus in Qinghai Tibet Plateau China.</title>
        <authorList>
            <person name="Meng X."/>
        </authorList>
    </citation>
    <scope>NUCLEOTIDE SEQUENCE [LARGE SCALE GENOMIC DNA]</scope>
    <source>
        <strain evidence="10">DSM 15383</strain>
    </source>
</reference>
<dbReference type="PANTHER" id="PTHR22600">
    <property type="entry name" value="BETA-HEXOSAMINIDASE"/>
    <property type="match status" value="1"/>
</dbReference>
<evidence type="ECO:0000256" key="2">
    <source>
        <dbReference type="ARBA" id="ARBA00006285"/>
    </source>
</evidence>
<dbReference type="InterPro" id="IPR029018">
    <property type="entry name" value="Hex-like_dom2"/>
</dbReference>
<dbReference type="GO" id="GO:0004563">
    <property type="term" value="F:beta-N-acetylhexosaminidase activity"/>
    <property type="evidence" value="ECO:0007669"/>
    <property type="project" value="UniProtKB-EC"/>
</dbReference>
<protein>
    <recommendedName>
        <fullName evidence="3">beta-N-acetylhexosaminidase</fullName>
        <ecNumber evidence="3">3.2.1.52</ecNumber>
    </recommendedName>
</protein>
<dbReference type="STRING" id="156892.BM477_04930"/>
<dbReference type="InterPro" id="IPR017853">
    <property type="entry name" value="GH"/>
</dbReference>
<accession>A0A1Q5PPJ7</accession>
<dbReference type="GO" id="GO:0030203">
    <property type="term" value="P:glycosaminoglycan metabolic process"/>
    <property type="evidence" value="ECO:0007669"/>
    <property type="project" value="TreeGrafter"/>
</dbReference>
<evidence type="ECO:0000256" key="1">
    <source>
        <dbReference type="ARBA" id="ARBA00001231"/>
    </source>
</evidence>
<dbReference type="PANTHER" id="PTHR22600:SF57">
    <property type="entry name" value="BETA-N-ACETYLHEXOSAMINIDASE"/>
    <property type="match status" value="1"/>
</dbReference>
<dbReference type="Pfam" id="PF00728">
    <property type="entry name" value="Glyco_hydro_20"/>
    <property type="match status" value="1"/>
</dbReference>
<feature type="domain" description="Glycoside hydrolase family 20 catalytic" evidence="7">
    <location>
        <begin position="128"/>
        <end position="504"/>
    </location>
</feature>
<dbReference type="GO" id="GO:0005975">
    <property type="term" value="P:carbohydrate metabolic process"/>
    <property type="evidence" value="ECO:0007669"/>
    <property type="project" value="InterPro"/>
</dbReference>
<evidence type="ECO:0000259" key="8">
    <source>
        <dbReference type="Pfam" id="PF02838"/>
    </source>
</evidence>
<evidence type="ECO:0000256" key="4">
    <source>
        <dbReference type="ARBA" id="ARBA00022801"/>
    </source>
</evidence>
<dbReference type="Proteomes" id="UP000186465">
    <property type="component" value="Unassembled WGS sequence"/>
</dbReference>
<evidence type="ECO:0000256" key="5">
    <source>
        <dbReference type="ARBA" id="ARBA00023295"/>
    </source>
</evidence>
<dbReference type="EMBL" id="MPDM01000004">
    <property type="protein sequence ID" value="OKL49325.1"/>
    <property type="molecule type" value="Genomic_DNA"/>
</dbReference>
<dbReference type="SUPFAM" id="SSF55545">
    <property type="entry name" value="beta-N-acetylhexosaminidase-like domain"/>
    <property type="match status" value="1"/>
</dbReference>
<dbReference type="Gene3D" id="3.30.379.10">
    <property type="entry name" value="Chitobiase/beta-hexosaminidase domain 2-like"/>
    <property type="match status" value="1"/>
</dbReference>
<dbReference type="SUPFAM" id="SSF51445">
    <property type="entry name" value="(Trans)glycosidases"/>
    <property type="match status" value="1"/>
</dbReference>
<keyword evidence="10" id="KW-1185">Reference proteome</keyword>
<keyword evidence="4" id="KW-0378">Hydrolase</keyword>
<evidence type="ECO:0000256" key="3">
    <source>
        <dbReference type="ARBA" id="ARBA00012663"/>
    </source>
</evidence>
<comment type="similarity">
    <text evidence="2">Belongs to the glycosyl hydrolase 20 family.</text>
</comment>
<name>A0A1Q5PPJ7_9ACTO</name>
<evidence type="ECO:0000256" key="6">
    <source>
        <dbReference type="PIRSR" id="PIRSR625705-1"/>
    </source>
</evidence>
<evidence type="ECO:0000313" key="10">
    <source>
        <dbReference type="Proteomes" id="UP000186465"/>
    </source>
</evidence>
<sequence>MSDSAVPYFSVINHRGLVPKPAHFEIMDEGATLSLGTLVPEGEYAAEVLSALEVIPLFCIPERETTVNTSTDGSLPAEAYRLEITPDSVQVVAGDAAGAFYAVISLLQLALQYRAEIPLLKVIDQPRYSYRGQMVDVARSFLTVAQIRDIIDAGAAHKLNILHLHIIDDQGWRIEITNEGREDGDDTDYTALHRIGSTTACQSGEDPGFDKPEEALGVVVDYHNDFSGVAQGHTGYYTQAEFLELRDYARRRHIEIIPEVEFPGHNHVVMHALPQLATAGASVQAQVNEVGESTVPAWTSWQVGHSYLDFNNEATWAFARHLFRQMYRLVGDTPLHLGGDEAMHMIVKLGMEGYLKAMNRVLQIARETGFSQVILWEEGALMDLGPSDTVQFWTTQYGEELLEKLNQRVLETGCSLINSNAHHAYLDQKLSLDDPRGLTWACPEGLPTETSYNWNPDEDFPPAVQAHLQGVEAPLWGETVRGLDDAFYLMYPRLAAIAEVAWTPQADRDWEDFSARL</sequence>
<dbReference type="InterPro" id="IPR025705">
    <property type="entry name" value="Beta_hexosaminidase_sua/sub"/>
</dbReference>
<dbReference type="Pfam" id="PF02838">
    <property type="entry name" value="Glyco_hydro_20b"/>
    <property type="match status" value="1"/>
</dbReference>
<evidence type="ECO:0000313" key="9">
    <source>
        <dbReference type="EMBL" id="OKL49325.1"/>
    </source>
</evidence>
<comment type="catalytic activity">
    <reaction evidence="1">
        <text>Hydrolysis of terminal non-reducing N-acetyl-D-hexosamine residues in N-acetyl-beta-D-hexosaminides.</text>
        <dbReference type="EC" id="3.2.1.52"/>
    </reaction>
</comment>
<dbReference type="OrthoDB" id="9763537at2"/>
<dbReference type="InterPro" id="IPR015882">
    <property type="entry name" value="HEX_bac_N"/>
</dbReference>
<dbReference type="InterPro" id="IPR015883">
    <property type="entry name" value="Glyco_hydro_20_cat"/>
</dbReference>
<organism evidence="9 10">
    <name type="scientific">Boudabousia marimammalium</name>
    <dbReference type="NCBI Taxonomy" id="156892"/>
    <lineage>
        <taxon>Bacteria</taxon>
        <taxon>Bacillati</taxon>
        <taxon>Actinomycetota</taxon>
        <taxon>Actinomycetes</taxon>
        <taxon>Actinomycetales</taxon>
        <taxon>Actinomycetaceae</taxon>
        <taxon>Boudabousia</taxon>
    </lineage>
</organism>
<dbReference type="Gene3D" id="3.20.20.80">
    <property type="entry name" value="Glycosidases"/>
    <property type="match status" value="1"/>
</dbReference>